<keyword evidence="3" id="KW-0560">Oxidoreductase</keyword>
<keyword evidence="7" id="KW-1185">Reference proteome</keyword>
<dbReference type="PANTHER" id="PTHR43401:SF5">
    <property type="entry name" value="ALCOHOL DEHYDROGENASE-RELATED"/>
    <property type="match status" value="1"/>
</dbReference>
<dbReference type="PANTHER" id="PTHR43401">
    <property type="entry name" value="L-THREONINE 3-DEHYDROGENASE"/>
    <property type="match status" value="1"/>
</dbReference>
<comment type="cofactor">
    <cofactor evidence="4">
        <name>Zn(2+)</name>
        <dbReference type="ChEBI" id="CHEBI:29105"/>
    </cofactor>
</comment>
<keyword evidence="2 4" id="KW-0862">Zinc</keyword>
<dbReference type="Gene3D" id="3.90.180.10">
    <property type="entry name" value="Medium-chain alcohol dehydrogenases, catalytic domain"/>
    <property type="match status" value="1"/>
</dbReference>
<organism evidence="6 7">
    <name type="scientific">Microvirga tunisiensis</name>
    <dbReference type="NCBI Taxonomy" id="2108360"/>
    <lineage>
        <taxon>Bacteria</taxon>
        <taxon>Pseudomonadati</taxon>
        <taxon>Pseudomonadota</taxon>
        <taxon>Alphaproteobacteria</taxon>
        <taxon>Hyphomicrobiales</taxon>
        <taxon>Methylobacteriaceae</taxon>
        <taxon>Microvirga</taxon>
    </lineage>
</organism>
<feature type="domain" description="Enoyl reductase (ER)" evidence="5">
    <location>
        <begin position="8"/>
        <end position="353"/>
    </location>
</feature>
<proteinExistence type="inferred from homology"/>
<reference evidence="6 7" key="1">
    <citation type="journal article" date="2019" name="Syst. Appl. Microbiol.">
        <title>Microvirga tunisiensis sp. nov., a root nodule symbiotic bacterium isolated from Lupinus micranthus and L. luteus grown in Northern Tunisia.</title>
        <authorList>
            <person name="Msaddak A."/>
            <person name="Rejili M."/>
            <person name="Duran D."/>
            <person name="Mars M."/>
            <person name="Palacios J.M."/>
            <person name="Ruiz-Argueso T."/>
            <person name="Rey L."/>
            <person name="Imperial J."/>
        </authorList>
    </citation>
    <scope>NUCLEOTIDE SEQUENCE [LARGE SCALE GENOMIC DNA]</scope>
    <source>
        <strain evidence="6 7">Lmie10</strain>
    </source>
</reference>
<dbReference type="GO" id="GO:0008270">
    <property type="term" value="F:zinc ion binding"/>
    <property type="evidence" value="ECO:0007669"/>
    <property type="project" value="InterPro"/>
</dbReference>
<dbReference type="AlphaFoldDB" id="A0A5N7M9S8"/>
<sequence>MRAARAVGVRSPIEVASVPVPEIGEEDALVRIVASGICRSDWHIWNGDWVWNGVHLPVTGILGHEIGGIIESVGSRVKRLTPGQRVTVPVHLACGRCSSCMRGLQNMCDDGDSSHHVPGSGGWAEYMRVPNADLNCVVLPDNVDELTAAALGCRYMTAWRAVHKQGAVKGGELVAVVGCGGVGLAAVEIAACLGAEVIAVDVDDAKLEQAKTLGAVSTVNAKGLSPDAVSSAVRKLTPGDRGVDLAVDALGLEQTVNTGLYSLKKGGRLAQIGLTSQQEKGFARIPLDLIVMKELRIVGSQGNPHWAFDELLSLVSQGRLRPSRLVSREVGLHDVGSVLHDMDAYRTSGYVVITDFAA</sequence>
<evidence type="ECO:0000259" key="5">
    <source>
        <dbReference type="SMART" id="SM00829"/>
    </source>
</evidence>
<dbReference type="PROSITE" id="PS00059">
    <property type="entry name" value="ADH_ZINC"/>
    <property type="match status" value="1"/>
</dbReference>
<comment type="similarity">
    <text evidence="4">Belongs to the zinc-containing alcohol dehydrogenase family.</text>
</comment>
<dbReference type="InterPro" id="IPR020843">
    <property type="entry name" value="ER"/>
</dbReference>
<dbReference type="OrthoDB" id="9773078at2"/>
<protein>
    <submittedName>
        <fullName evidence="6">Zinc-binding dehydrogenase</fullName>
    </submittedName>
</protein>
<dbReference type="SUPFAM" id="SSF50129">
    <property type="entry name" value="GroES-like"/>
    <property type="match status" value="1"/>
</dbReference>
<comment type="caution">
    <text evidence="6">The sequence shown here is derived from an EMBL/GenBank/DDBJ whole genome shotgun (WGS) entry which is preliminary data.</text>
</comment>
<dbReference type="GO" id="GO:0016616">
    <property type="term" value="F:oxidoreductase activity, acting on the CH-OH group of donors, NAD or NADP as acceptor"/>
    <property type="evidence" value="ECO:0007669"/>
    <property type="project" value="UniProtKB-ARBA"/>
</dbReference>
<evidence type="ECO:0000256" key="4">
    <source>
        <dbReference type="RuleBase" id="RU361277"/>
    </source>
</evidence>
<evidence type="ECO:0000256" key="1">
    <source>
        <dbReference type="ARBA" id="ARBA00022723"/>
    </source>
</evidence>
<dbReference type="SMART" id="SM00829">
    <property type="entry name" value="PKS_ER"/>
    <property type="match status" value="1"/>
</dbReference>
<gene>
    <name evidence="6" type="ORF">FS320_00040</name>
</gene>
<accession>A0A5N7M9S8</accession>
<dbReference type="Pfam" id="PF00107">
    <property type="entry name" value="ADH_zinc_N"/>
    <property type="match status" value="1"/>
</dbReference>
<dbReference type="InterPro" id="IPR002328">
    <property type="entry name" value="ADH_Zn_CS"/>
</dbReference>
<dbReference type="Proteomes" id="UP000403266">
    <property type="component" value="Unassembled WGS sequence"/>
</dbReference>
<dbReference type="InterPro" id="IPR013154">
    <property type="entry name" value="ADH-like_N"/>
</dbReference>
<dbReference type="InterPro" id="IPR036291">
    <property type="entry name" value="NAD(P)-bd_dom_sf"/>
</dbReference>
<dbReference type="InterPro" id="IPR013149">
    <property type="entry name" value="ADH-like_C"/>
</dbReference>
<keyword evidence="1 4" id="KW-0479">Metal-binding</keyword>
<dbReference type="InterPro" id="IPR050129">
    <property type="entry name" value="Zn_alcohol_dh"/>
</dbReference>
<evidence type="ECO:0000313" key="7">
    <source>
        <dbReference type="Proteomes" id="UP000403266"/>
    </source>
</evidence>
<evidence type="ECO:0000256" key="2">
    <source>
        <dbReference type="ARBA" id="ARBA00022833"/>
    </source>
</evidence>
<dbReference type="InterPro" id="IPR011032">
    <property type="entry name" value="GroES-like_sf"/>
</dbReference>
<dbReference type="SUPFAM" id="SSF51735">
    <property type="entry name" value="NAD(P)-binding Rossmann-fold domains"/>
    <property type="match status" value="1"/>
</dbReference>
<dbReference type="Pfam" id="PF08240">
    <property type="entry name" value="ADH_N"/>
    <property type="match status" value="1"/>
</dbReference>
<evidence type="ECO:0000256" key="3">
    <source>
        <dbReference type="ARBA" id="ARBA00023002"/>
    </source>
</evidence>
<dbReference type="EMBL" id="VOSK01000001">
    <property type="protein sequence ID" value="MPR23652.1"/>
    <property type="molecule type" value="Genomic_DNA"/>
</dbReference>
<name>A0A5N7M9S8_9HYPH</name>
<evidence type="ECO:0000313" key="6">
    <source>
        <dbReference type="EMBL" id="MPR23652.1"/>
    </source>
</evidence>